<evidence type="ECO:0000313" key="4">
    <source>
        <dbReference type="EMBL" id="MQL52908.1"/>
    </source>
</evidence>
<dbReference type="PROSITE" id="PS00816">
    <property type="entry name" value="AIPM_HOMOCIT_SYNTH_2"/>
    <property type="match status" value="1"/>
</dbReference>
<dbReference type="Proteomes" id="UP000441717">
    <property type="component" value="Unassembled WGS sequence"/>
</dbReference>
<dbReference type="CDD" id="cd07939">
    <property type="entry name" value="DRE_TIM_NifV"/>
    <property type="match status" value="1"/>
</dbReference>
<sequence>MMRPFTIVDTTLRDGEQAPGVAFTWREKVTIARLLDRLGVDQIEAGTPAMGEVEQHAIRAIASSGLRCRVTTWNRLLPGDIRASLACGVRDIHISGPVSDLQIRYKLGKSRRWVLDRLREALRFALDNGCRVAVGAEDASRAGHRFLVEYALLAREMGVRRLRYADTVGVLEPLAVFERITRLKEELGDMEIEFHGHNDFGLALANTVAALKAGAACVDTTVCGLGERAGNASLEELVRAMQGIYQVKMRLNTAILPVLTRFVTRAAGRGRARTACG</sequence>
<protein>
    <submittedName>
        <fullName evidence="4">Homocitrate synthase</fullName>
    </submittedName>
</protein>
<dbReference type="PANTHER" id="PTHR42880">
    <property type="entry name" value="HOMOCITRATE SYNTHASE"/>
    <property type="match status" value="1"/>
</dbReference>
<dbReference type="InterPro" id="IPR013785">
    <property type="entry name" value="Aldolase_TIM"/>
</dbReference>
<dbReference type="PANTHER" id="PTHR42880:SF1">
    <property type="entry name" value="ISOPROPYLMALATE_HOMOCITRATE_CITRAMALATE SYNTHASE FAMILY PROTEIN"/>
    <property type="match status" value="1"/>
</dbReference>
<reference evidence="4 5" key="1">
    <citation type="submission" date="2019-10" db="EMBL/GenBank/DDBJ databases">
        <title>Comparative genomics of sulfur disproportionating microorganisms.</title>
        <authorList>
            <person name="Ward L.M."/>
            <person name="Bertran E."/>
            <person name="Johnston D."/>
        </authorList>
    </citation>
    <scope>NUCLEOTIDE SEQUENCE [LARGE SCALE GENOMIC DNA]</scope>
    <source>
        <strain evidence="4 5">DSM 14055</strain>
    </source>
</reference>
<accession>A0A6N7IUV5</accession>
<dbReference type="AlphaFoldDB" id="A0A6N7IUV5"/>
<name>A0A6N7IUV5_9FIRM</name>
<dbReference type="GO" id="GO:0046912">
    <property type="term" value="F:acyltransferase activity, acyl groups converted into alkyl on transfer"/>
    <property type="evidence" value="ECO:0007669"/>
    <property type="project" value="InterPro"/>
</dbReference>
<evidence type="ECO:0000313" key="5">
    <source>
        <dbReference type="Proteomes" id="UP000441717"/>
    </source>
</evidence>
<dbReference type="PROSITE" id="PS00815">
    <property type="entry name" value="AIPM_HOMOCIT_SYNTH_1"/>
    <property type="match status" value="1"/>
</dbReference>
<evidence type="ECO:0000256" key="2">
    <source>
        <dbReference type="RuleBase" id="RU003523"/>
    </source>
</evidence>
<organism evidence="4 5">
    <name type="scientific">Desulfofundulus thermobenzoicus</name>
    <dbReference type="NCBI Taxonomy" id="29376"/>
    <lineage>
        <taxon>Bacteria</taxon>
        <taxon>Bacillati</taxon>
        <taxon>Bacillota</taxon>
        <taxon>Clostridia</taxon>
        <taxon>Eubacteriales</taxon>
        <taxon>Peptococcaceae</taxon>
        <taxon>Desulfofundulus</taxon>
    </lineage>
</organism>
<dbReference type="InterPro" id="IPR000891">
    <property type="entry name" value="PYR_CT"/>
</dbReference>
<dbReference type="InterPro" id="IPR002034">
    <property type="entry name" value="AIPM/Hcit_synth_CS"/>
</dbReference>
<keyword evidence="5" id="KW-1185">Reference proteome</keyword>
<evidence type="ECO:0000256" key="1">
    <source>
        <dbReference type="ARBA" id="ARBA00022679"/>
    </source>
</evidence>
<dbReference type="Gene3D" id="3.20.20.70">
    <property type="entry name" value="Aldolase class I"/>
    <property type="match status" value="1"/>
</dbReference>
<comment type="caution">
    <text evidence="4">The sequence shown here is derived from an EMBL/GenBank/DDBJ whole genome shotgun (WGS) entry which is preliminary data.</text>
</comment>
<keyword evidence="1 2" id="KW-0808">Transferase</keyword>
<comment type="similarity">
    <text evidence="2">Belongs to the alpha-IPM synthase/homocitrate synthase family.</text>
</comment>
<dbReference type="PROSITE" id="PS50991">
    <property type="entry name" value="PYR_CT"/>
    <property type="match status" value="1"/>
</dbReference>
<dbReference type="SUPFAM" id="SSF51569">
    <property type="entry name" value="Aldolase"/>
    <property type="match status" value="1"/>
</dbReference>
<dbReference type="OrthoDB" id="9804858at2"/>
<feature type="domain" description="Pyruvate carboxyltransferase" evidence="3">
    <location>
        <begin position="5"/>
        <end position="257"/>
    </location>
</feature>
<dbReference type="GO" id="GO:0019752">
    <property type="term" value="P:carboxylic acid metabolic process"/>
    <property type="evidence" value="ECO:0007669"/>
    <property type="project" value="InterPro"/>
</dbReference>
<proteinExistence type="inferred from homology"/>
<gene>
    <name evidence="4" type="ORF">GFC01_11685</name>
</gene>
<dbReference type="InterPro" id="IPR013477">
    <property type="entry name" value="NifV/FrbC"/>
</dbReference>
<dbReference type="Pfam" id="PF00682">
    <property type="entry name" value="HMGL-like"/>
    <property type="match status" value="1"/>
</dbReference>
<dbReference type="EMBL" id="WHYR01000032">
    <property type="protein sequence ID" value="MQL52908.1"/>
    <property type="molecule type" value="Genomic_DNA"/>
</dbReference>
<evidence type="ECO:0000259" key="3">
    <source>
        <dbReference type="PROSITE" id="PS50991"/>
    </source>
</evidence>